<accession>A0A0A9CHC6</accession>
<name>A0A0A9CHC6_ARUDO</name>
<reference evidence="1" key="1">
    <citation type="submission" date="2014-09" db="EMBL/GenBank/DDBJ databases">
        <authorList>
            <person name="Magalhaes I.L.F."/>
            <person name="Oliveira U."/>
            <person name="Santos F.R."/>
            <person name="Vidigal T.H.D.A."/>
            <person name="Brescovit A.D."/>
            <person name="Santos A.J."/>
        </authorList>
    </citation>
    <scope>NUCLEOTIDE SEQUENCE</scope>
    <source>
        <tissue evidence="1">Shoot tissue taken approximately 20 cm above the soil surface</tissue>
    </source>
</reference>
<reference evidence="1" key="2">
    <citation type="journal article" date="2015" name="Data Brief">
        <title>Shoot transcriptome of the giant reed, Arundo donax.</title>
        <authorList>
            <person name="Barrero R.A."/>
            <person name="Guerrero F.D."/>
            <person name="Moolhuijzen P."/>
            <person name="Goolsby J.A."/>
            <person name="Tidwell J."/>
            <person name="Bellgard S.E."/>
            <person name="Bellgard M.I."/>
        </authorList>
    </citation>
    <scope>NUCLEOTIDE SEQUENCE</scope>
    <source>
        <tissue evidence="1">Shoot tissue taken approximately 20 cm above the soil surface</tissue>
    </source>
</reference>
<protein>
    <submittedName>
        <fullName evidence="1">Uncharacterized protein</fullName>
    </submittedName>
</protein>
<sequence>MKTHCFGRDTAVVVSRPKFV</sequence>
<dbReference type="EMBL" id="GBRH01225105">
    <property type="protein sequence ID" value="JAD72790.1"/>
    <property type="molecule type" value="Transcribed_RNA"/>
</dbReference>
<organism evidence="1">
    <name type="scientific">Arundo donax</name>
    <name type="common">Giant reed</name>
    <name type="synonym">Donax arundinaceus</name>
    <dbReference type="NCBI Taxonomy" id="35708"/>
    <lineage>
        <taxon>Eukaryota</taxon>
        <taxon>Viridiplantae</taxon>
        <taxon>Streptophyta</taxon>
        <taxon>Embryophyta</taxon>
        <taxon>Tracheophyta</taxon>
        <taxon>Spermatophyta</taxon>
        <taxon>Magnoliopsida</taxon>
        <taxon>Liliopsida</taxon>
        <taxon>Poales</taxon>
        <taxon>Poaceae</taxon>
        <taxon>PACMAD clade</taxon>
        <taxon>Arundinoideae</taxon>
        <taxon>Arundineae</taxon>
        <taxon>Arundo</taxon>
    </lineage>
</organism>
<proteinExistence type="predicted"/>
<dbReference type="AlphaFoldDB" id="A0A0A9CHC6"/>
<evidence type="ECO:0000313" key="1">
    <source>
        <dbReference type="EMBL" id="JAD72790.1"/>
    </source>
</evidence>